<keyword evidence="11" id="KW-1185">Reference proteome</keyword>
<gene>
    <name evidence="10" type="ORF">F3Y22_tig00112411pilonHSYRG00033</name>
</gene>
<dbReference type="GO" id="GO:0004565">
    <property type="term" value="F:beta-galactosidase activity"/>
    <property type="evidence" value="ECO:0007669"/>
    <property type="project" value="UniProtKB-EC"/>
</dbReference>
<accession>A0A6A2Y841</accession>
<evidence type="ECO:0000256" key="4">
    <source>
        <dbReference type="ARBA" id="ARBA00022801"/>
    </source>
</evidence>
<dbReference type="Pfam" id="PF02140">
    <property type="entry name" value="SUEL_Lectin"/>
    <property type="match status" value="1"/>
</dbReference>
<evidence type="ECO:0000259" key="9">
    <source>
        <dbReference type="PROSITE" id="PS50228"/>
    </source>
</evidence>
<dbReference type="PANTHER" id="PTHR23421">
    <property type="entry name" value="BETA-GALACTOSIDASE RELATED"/>
    <property type="match status" value="1"/>
</dbReference>
<reference evidence="10" key="1">
    <citation type="submission" date="2019-09" db="EMBL/GenBank/DDBJ databases">
        <title>Draft genome information of white flower Hibiscus syriacus.</title>
        <authorList>
            <person name="Kim Y.-M."/>
        </authorList>
    </citation>
    <scope>NUCLEOTIDE SEQUENCE [LARGE SCALE GENOMIC DNA]</scope>
    <source>
        <strain evidence="10">YM2019G1</strain>
    </source>
</reference>
<dbReference type="SUPFAM" id="SSF51445">
    <property type="entry name" value="(Trans)glycosidases"/>
    <property type="match status" value="1"/>
</dbReference>
<evidence type="ECO:0000256" key="6">
    <source>
        <dbReference type="RuleBase" id="RU000675"/>
    </source>
</evidence>
<keyword evidence="4 6" id="KW-0378">Hydrolase</keyword>
<dbReference type="Pfam" id="PF01301">
    <property type="entry name" value="Glyco_hydro_35"/>
    <property type="match status" value="1"/>
</dbReference>
<proteinExistence type="inferred from homology"/>
<dbReference type="Gene3D" id="3.20.20.80">
    <property type="entry name" value="Glycosidases"/>
    <property type="match status" value="1"/>
</dbReference>
<dbReference type="InterPro" id="IPR044730">
    <property type="entry name" value="RNase_H-like_dom_plant"/>
</dbReference>
<evidence type="ECO:0000256" key="2">
    <source>
        <dbReference type="ARBA" id="ARBA00009809"/>
    </source>
</evidence>
<feature type="region of interest" description="Disordered" evidence="8">
    <location>
        <begin position="1"/>
        <end position="26"/>
    </location>
</feature>
<dbReference type="InterPro" id="IPR019801">
    <property type="entry name" value="Glyco_hydro_35_CS"/>
</dbReference>
<dbReference type="SUPFAM" id="SSF53098">
    <property type="entry name" value="Ribonuclease H-like"/>
    <property type="match status" value="1"/>
</dbReference>
<sequence length="1295" mass="145185">MHTQRGRSPNKKIPRRLFNERTRKKPKKPLEKIWENAHLEMRMRFEGEEGGVSKPFLGGREGDRSSSWLVIDVLLFHAKEAPNNYNGEARHILSTFFLSTLLVAYCAADAGSTEAEEEEENKAEVRRLSMEASTRSRHMYSGTDEPVQGQFNFEGQYDLVKFIKLIHQNNSMQSLGWDPLSRLNGTTGGPIVLAQIENEYNTIQLAYREKGESYIKWAAKLALGLDVDVPWIMCKQMDAPDPIINTCNGRHCGDTFPGPKIRTSPHCGPRTGLHSSEYSGIHHPKDQLKIWHTRLLASSLKNGSMVNYMYYGGTNFGRTSSSFTSTRYYDEAPLDDMWGHLKDVHKALNLCKRALLWGVPTVEKLSAHLEAIVWQQPGAQACAAFLANNNTQQTQTMNFKGQQYRLPPRSISILPIAGPWCSTLTREVPPTETAMQSPGPMEHWILSKDNRLLASEGHGVHAFVNGEYIGTDHGSKVEKNFVFQKPAPFKEGTNHVALLSSLELAEKRKKIYTEEGSKTVTWTKPDQGGAITWYKGHFDAPEGNNPVAITMNVSCPNSIRHHRGCSRTKAASSDLVNDLKPKAELKCLDQKVISRVEFASFGDPFGSCAAFVQGNCTAPATKQVVEKLCMGKPHANPVEAAEFGDMTGACPPNTPKILAVQLFVDQPMGSFLRELGVVEASEPGCYLGLPLVVGKGKRAAFNFIKDRTEKRIQGWTKRLLSFGGREVFIKSVVQALPAYAMSCYLIPDGVLEDIKSQARSFWWSGKQNTRGWAMVTWDRICKAKKFGGMGFRDLHMFNVALLGNQIWRFIHDENSLAFKVIKAKYFPNTSFFEARLGSNFSYAWASLMKAKEDLKDGFFWRVGIDSGIRMFEENWGDDCAIEWGERYVDNAASPVRVAEFMVPGCARWDEDKVVGVLRTADADKVLKTLIAPVREDRLLWKHHGSGFYSAKSGYNWLMIRSSPTLVVDGIWNRIARARVLPKIRIFGWRICHDAIPVGAKLVQASIGNGVCPLCLLELETVLHAIKDCPKVRSVLEISGLSQGIVEWIGSSPLSWLTFAHSKLVNEGFDLFLTLLWNIWNRRNDLVHNGELQSDWNVVVCSSNLVEEFRKVKKVDVIDRDEVRFSRFRRWIKPGQEEIKVNVDGAFCKENRKASIGVVARDSQGMVIAGLAKMINPPSSAESAEVAAFTEGIKLAIENGWNRVIIEGDAISIVNRLANKRTGKIQDFSTIGLLLNEARLLLSRAPTFKVHYVSREANRVAHTLAHWALSNTNPIWFYFDEPECIKQVVIDDAIGI</sequence>
<evidence type="ECO:0000256" key="8">
    <source>
        <dbReference type="SAM" id="MobiDB-lite"/>
    </source>
</evidence>
<dbReference type="GO" id="GO:0030246">
    <property type="term" value="F:carbohydrate binding"/>
    <property type="evidence" value="ECO:0007669"/>
    <property type="project" value="InterPro"/>
</dbReference>
<comment type="similarity">
    <text evidence="2 7">Belongs to the glycosyl hydrolase 35 family.</text>
</comment>
<keyword evidence="5 6" id="KW-0326">Glycosidase</keyword>
<dbReference type="PROSITE" id="PS50228">
    <property type="entry name" value="SUEL_LECTIN"/>
    <property type="match status" value="1"/>
</dbReference>
<dbReference type="Pfam" id="PF17834">
    <property type="entry name" value="GHD"/>
    <property type="match status" value="1"/>
</dbReference>
<dbReference type="Pfam" id="PF13456">
    <property type="entry name" value="RVT_3"/>
    <property type="match status" value="1"/>
</dbReference>
<dbReference type="InterPro" id="IPR026960">
    <property type="entry name" value="RVT-Znf"/>
</dbReference>
<evidence type="ECO:0000256" key="3">
    <source>
        <dbReference type="ARBA" id="ARBA00012756"/>
    </source>
</evidence>
<dbReference type="InterPro" id="IPR017853">
    <property type="entry name" value="GH"/>
</dbReference>
<dbReference type="CDD" id="cd06222">
    <property type="entry name" value="RNase_H_like"/>
    <property type="match status" value="1"/>
</dbReference>
<evidence type="ECO:0000256" key="7">
    <source>
        <dbReference type="RuleBase" id="RU003679"/>
    </source>
</evidence>
<dbReference type="InterPro" id="IPR002156">
    <property type="entry name" value="RNaseH_domain"/>
</dbReference>
<dbReference type="Proteomes" id="UP000436088">
    <property type="component" value="Unassembled WGS sequence"/>
</dbReference>
<evidence type="ECO:0000256" key="5">
    <source>
        <dbReference type="ARBA" id="ARBA00023295"/>
    </source>
</evidence>
<evidence type="ECO:0000313" key="10">
    <source>
        <dbReference type="EMBL" id="KAE8667347.1"/>
    </source>
</evidence>
<comment type="caution">
    <text evidence="10">The sequence shown here is derived from an EMBL/GenBank/DDBJ whole genome shotgun (WGS) entry which is preliminary data.</text>
</comment>
<protein>
    <recommendedName>
        <fullName evidence="3 6">Beta-galactosidase</fullName>
        <ecNumber evidence="3 6">3.2.1.23</ecNumber>
    </recommendedName>
</protein>
<organism evidence="10 11">
    <name type="scientific">Hibiscus syriacus</name>
    <name type="common">Rose of Sharon</name>
    <dbReference type="NCBI Taxonomy" id="106335"/>
    <lineage>
        <taxon>Eukaryota</taxon>
        <taxon>Viridiplantae</taxon>
        <taxon>Streptophyta</taxon>
        <taxon>Embryophyta</taxon>
        <taxon>Tracheophyta</taxon>
        <taxon>Spermatophyta</taxon>
        <taxon>Magnoliopsida</taxon>
        <taxon>eudicotyledons</taxon>
        <taxon>Gunneridae</taxon>
        <taxon>Pentapetalae</taxon>
        <taxon>rosids</taxon>
        <taxon>malvids</taxon>
        <taxon>Malvales</taxon>
        <taxon>Malvaceae</taxon>
        <taxon>Malvoideae</taxon>
        <taxon>Hibiscus</taxon>
    </lineage>
</organism>
<dbReference type="EMBL" id="VEPZ02001575">
    <property type="protein sequence ID" value="KAE8667347.1"/>
    <property type="molecule type" value="Genomic_DNA"/>
</dbReference>
<dbReference type="Gene3D" id="3.30.420.10">
    <property type="entry name" value="Ribonuclease H-like superfamily/Ribonuclease H"/>
    <property type="match status" value="1"/>
</dbReference>
<dbReference type="InterPro" id="IPR036397">
    <property type="entry name" value="RNaseH_sf"/>
</dbReference>
<comment type="catalytic activity">
    <reaction evidence="1 6">
        <text>Hydrolysis of terminal non-reducing beta-D-galactose residues in beta-D-galactosides.</text>
        <dbReference type="EC" id="3.2.1.23"/>
    </reaction>
</comment>
<feature type="domain" description="SUEL-type lectin" evidence="9">
    <location>
        <begin position="577"/>
        <end position="665"/>
    </location>
</feature>
<name>A0A6A2Y841_HIBSY</name>
<dbReference type="InterPro" id="IPR000922">
    <property type="entry name" value="Lectin_gal-bd_dom"/>
</dbReference>
<dbReference type="PRINTS" id="PR00742">
    <property type="entry name" value="GLHYDRLASE35"/>
</dbReference>
<dbReference type="GO" id="GO:0004523">
    <property type="term" value="F:RNA-DNA hybrid ribonuclease activity"/>
    <property type="evidence" value="ECO:0007669"/>
    <property type="project" value="InterPro"/>
</dbReference>
<dbReference type="InterPro" id="IPR041392">
    <property type="entry name" value="GHD"/>
</dbReference>
<feature type="compositionally biased region" description="Basic residues" evidence="8">
    <location>
        <begin position="1"/>
        <end position="15"/>
    </location>
</feature>
<evidence type="ECO:0000313" key="11">
    <source>
        <dbReference type="Proteomes" id="UP000436088"/>
    </source>
</evidence>
<evidence type="ECO:0000256" key="1">
    <source>
        <dbReference type="ARBA" id="ARBA00001412"/>
    </source>
</evidence>
<dbReference type="InterPro" id="IPR012337">
    <property type="entry name" value="RNaseH-like_sf"/>
</dbReference>
<dbReference type="InterPro" id="IPR031330">
    <property type="entry name" value="Gly_Hdrlase_35_cat"/>
</dbReference>
<dbReference type="Pfam" id="PF13966">
    <property type="entry name" value="zf-RVT"/>
    <property type="match status" value="1"/>
</dbReference>
<dbReference type="GO" id="GO:0003676">
    <property type="term" value="F:nucleic acid binding"/>
    <property type="evidence" value="ECO:0007669"/>
    <property type="project" value="InterPro"/>
</dbReference>
<dbReference type="EC" id="3.2.1.23" evidence="3 6"/>
<dbReference type="InterPro" id="IPR001944">
    <property type="entry name" value="Glycoside_Hdrlase_35"/>
</dbReference>
<dbReference type="GO" id="GO:0005975">
    <property type="term" value="P:carbohydrate metabolic process"/>
    <property type="evidence" value="ECO:0007669"/>
    <property type="project" value="InterPro"/>
</dbReference>
<dbReference type="PROSITE" id="PS01182">
    <property type="entry name" value="GLYCOSYL_HYDROL_F35"/>
    <property type="match status" value="1"/>
</dbReference>
<dbReference type="CDD" id="cd22842">
    <property type="entry name" value="Gal_Rha_Lectin_BGal"/>
    <property type="match status" value="1"/>
</dbReference>